<evidence type="ECO:0000313" key="3">
    <source>
        <dbReference type="EMBL" id="OAQ31192.1"/>
    </source>
</evidence>
<keyword evidence="4" id="KW-1185">Reference proteome</keyword>
<dbReference type="OrthoDB" id="2432613at2759"/>
<keyword evidence="1" id="KW-1133">Transmembrane helix</keyword>
<feature type="transmembrane region" description="Helical" evidence="1">
    <location>
        <begin position="195"/>
        <end position="214"/>
    </location>
</feature>
<name>A0A197K0R5_9FUNG</name>
<proteinExistence type="predicted"/>
<evidence type="ECO:0000313" key="4">
    <source>
        <dbReference type="Proteomes" id="UP000078512"/>
    </source>
</evidence>
<keyword evidence="1" id="KW-0812">Transmembrane</keyword>
<dbReference type="AlphaFoldDB" id="A0A197K0R5"/>
<evidence type="ECO:0000256" key="1">
    <source>
        <dbReference type="SAM" id="Phobius"/>
    </source>
</evidence>
<organism evidence="3 4">
    <name type="scientific">Linnemannia elongata AG-77</name>
    <dbReference type="NCBI Taxonomy" id="1314771"/>
    <lineage>
        <taxon>Eukaryota</taxon>
        <taxon>Fungi</taxon>
        <taxon>Fungi incertae sedis</taxon>
        <taxon>Mucoromycota</taxon>
        <taxon>Mortierellomycotina</taxon>
        <taxon>Mortierellomycetes</taxon>
        <taxon>Mortierellales</taxon>
        <taxon>Mortierellaceae</taxon>
        <taxon>Linnemannia</taxon>
    </lineage>
</organism>
<feature type="signal peptide" evidence="2">
    <location>
        <begin position="1"/>
        <end position="20"/>
    </location>
</feature>
<protein>
    <submittedName>
        <fullName evidence="3">Uncharacterized protein</fullName>
    </submittedName>
</protein>
<dbReference type="EMBL" id="KV442031">
    <property type="protein sequence ID" value="OAQ31192.1"/>
    <property type="molecule type" value="Genomic_DNA"/>
</dbReference>
<accession>A0A197K0R5</accession>
<keyword evidence="2" id="KW-0732">Signal</keyword>
<keyword evidence="1" id="KW-0472">Membrane</keyword>
<dbReference type="Proteomes" id="UP000078512">
    <property type="component" value="Unassembled WGS sequence"/>
</dbReference>
<feature type="chain" id="PRO_5008276458" evidence="2">
    <location>
        <begin position="21"/>
        <end position="215"/>
    </location>
</feature>
<gene>
    <name evidence="3" type="ORF">K457DRAFT_136465</name>
</gene>
<sequence>MKSTTFIAATLALSAASVAAQSSSSDEGRLYYSSPITPTIWTAGKNETVSWTNACKPGNNESLSIVLYMNAGHGSNTEQVRVPGLRALGTLNCLKSKTATVFIPENVVTGSTYSIHVNTVPLQSYSAQFTINGVAPPTPSTTGAVGEGEGGVGTASATADVVAPTTAVSTTTADVVAPTVTDLTAAKNENSASKMTFSAGVGVVVAAAAIGSFFI</sequence>
<reference evidence="3 4" key="1">
    <citation type="submission" date="2016-05" db="EMBL/GenBank/DDBJ databases">
        <title>Genome sequencing reveals origins of a unique bacterial endosymbiosis in the earliest lineages of terrestrial Fungi.</title>
        <authorList>
            <consortium name="DOE Joint Genome Institute"/>
            <person name="Uehling J."/>
            <person name="Gryganskyi A."/>
            <person name="Hameed K."/>
            <person name="Tschaplinski T."/>
            <person name="Misztal P."/>
            <person name="Wu S."/>
            <person name="Desiro A."/>
            <person name="Vande Pol N."/>
            <person name="Du Z.-Y."/>
            <person name="Zienkiewicz A."/>
            <person name="Zienkiewicz K."/>
            <person name="Morin E."/>
            <person name="Tisserant E."/>
            <person name="Splivallo R."/>
            <person name="Hainaut M."/>
            <person name="Henrissat B."/>
            <person name="Ohm R."/>
            <person name="Kuo A."/>
            <person name="Yan J."/>
            <person name="Lipzen A."/>
            <person name="Nolan M."/>
            <person name="Labutti K."/>
            <person name="Barry K."/>
            <person name="Goldstein A."/>
            <person name="Labbe J."/>
            <person name="Schadt C."/>
            <person name="Tuskan G."/>
            <person name="Grigoriev I."/>
            <person name="Martin F."/>
            <person name="Vilgalys R."/>
            <person name="Bonito G."/>
        </authorList>
    </citation>
    <scope>NUCLEOTIDE SEQUENCE [LARGE SCALE GENOMIC DNA]</scope>
    <source>
        <strain evidence="3 4">AG-77</strain>
    </source>
</reference>
<evidence type="ECO:0000256" key="2">
    <source>
        <dbReference type="SAM" id="SignalP"/>
    </source>
</evidence>